<dbReference type="InterPro" id="IPR008918">
    <property type="entry name" value="HhH2"/>
</dbReference>
<dbReference type="InterPro" id="IPR006086">
    <property type="entry name" value="XPG-I_dom"/>
</dbReference>
<keyword evidence="4 10" id="KW-0255">Endonuclease</keyword>
<dbReference type="InterPro" id="IPR029060">
    <property type="entry name" value="PIN-like_dom_sf"/>
</dbReference>
<dbReference type="Pfam" id="PF00867">
    <property type="entry name" value="XPG_I"/>
    <property type="match status" value="1"/>
</dbReference>
<protein>
    <submittedName>
        <fullName evidence="10">Flap structure-specific endonuclease</fullName>
    </submittedName>
</protein>
<dbReference type="Gene3D" id="1.10.150.20">
    <property type="entry name" value="5' to 3' exonuclease, C-terminal subdomain"/>
    <property type="match status" value="1"/>
</dbReference>
<feature type="domain" description="XPG N-terminal" evidence="9">
    <location>
        <begin position="1"/>
        <end position="103"/>
    </location>
</feature>
<sequence>MGNSALRTLATLEETPLSEYAGATVAIDAHHWIYRYLTGLTRYMDDNIYTTEDGTELPNVAGVFRGLPPILREDITPVFVFDGKPHERKADEIQSRRDAKQEAKQKMADAAEAGDTAAMKRYKAQTQSLTPAIHETTREALELLGIPYIEAGGAGEAYTAKMVEYGLADAAMTDDYDALLFGSPTTIRQYTGKGPAEKMLLNKTLHNHGITHEQLVDIGLMCGTDYNDGISGIGPKRGVKYITSGKTVEEILEDKGATIDGLSQLRELFLSPTIGSVPDTPLTRTEPDFAQFRAFANEWEFPTQFIEKNISRFPRYAE</sequence>
<dbReference type="Proteomes" id="UP001597185">
    <property type="component" value="Unassembled WGS sequence"/>
</dbReference>
<dbReference type="InterPro" id="IPR036279">
    <property type="entry name" value="5-3_exonuclease_C_sf"/>
</dbReference>
<evidence type="ECO:0000256" key="4">
    <source>
        <dbReference type="ARBA" id="ARBA00022759"/>
    </source>
</evidence>
<evidence type="ECO:0000256" key="1">
    <source>
        <dbReference type="ARBA" id="ARBA00001946"/>
    </source>
</evidence>
<dbReference type="AlphaFoldDB" id="A0ABD6BZ20"/>
<dbReference type="GO" id="GO:0046872">
    <property type="term" value="F:metal ion binding"/>
    <property type="evidence" value="ECO:0007669"/>
    <property type="project" value="UniProtKB-KW"/>
</dbReference>
<keyword evidence="2" id="KW-0540">Nuclease</keyword>
<dbReference type="SUPFAM" id="SSF47807">
    <property type="entry name" value="5' to 3' exonuclease, C-terminal subdomain"/>
    <property type="match status" value="1"/>
</dbReference>
<keyword evidence="6" id="KW-0460">Magnesium</keyword>
<evidence type="ECO:0000256" key="3">
    <source>
        <dbReference type="ARBA" id="ARBA00022723"/>
    </source>
</evidence>
<dbReference type="EMBL" id="JBHUDB010000002">
    <property type="protein sequence ID" value="MFD1570402.1"/>
    <property type="molecule type" value="Genomic_DNA"/>
</dbReference>
<feature type="domain" description="XPG-I" evidence="8">
    <location>
        <begin position="142"/>
        <end position="210"/>
    </location>
</feature>
<evidence type="ECO:0000259" key="9">
    <source>
        <dbReference type="SMART" id="SM00485"/>
    </source>
</evidence>
<dbReference type="SMART" id="SM00484">
    <property type="entry name" value="XPGI"/>
    <property type="match status" value="1"/>
</dbReference>
<comment type="caution">
    <text evidence="10">The sequence shown here is derived from an EMBL/GenBank/DDBJ whole genome shotgun (WGS) entry which is preliminary data.</text>
</comment>
<reference evidence="10 11" key="1">
    <citation type="journal article" date="2019" name="Int. J. Syst. Evol. Microbiol.">
        <title>The Global Catalogue of Microorganisms (GCM) 10K type strain sequencing project: providing services to taxonomists for standard genome sequencing and annotation.</title>
        <authorList>
            <consortium name="The Broad Institute Genomics Platform"/>
            <consortium name="The Broad Institute Genome Sequencing Center for Infectious Disease"/>
            <person name="Wu L."/>
            <person name="Ma J."/>
        </authorList>
    </citation>
    <scope>NUCLEOTIDE SEQUENCE [LARGE SCALE GENOMIC DNA]</scope>
    <source>
        <strain evidence="10 11">CGMCC 1.12689</strain>
    </source>
</reference>
<dbReference type="SMART" id="SM00485">
    <property type="entry name" value="XPGN"/>
    <property type="match status" value="1"/>
</dbReference>
<evidence type="ECO:0000256" key="7">
    <source>
        <dbReference type="ARBA" id="ARBA00024702"/>
    </source>
</evidence>
<dbReference type="SMART" id="SM00279">
    <property type="entry name" value="HhH2"/>
    <property type="match status" value="1"/>
</dbReference>
<evidence type="ECO:0000256" key="6">
    <source>
        <dbReference type="ARBA" id="ARBA00022842"/>
    </source>
</evidence>
<evidence type="ECO:0000256" key="5">
    <source>
        <dbReference type="ARBA" id="ARBA00022801"/>
    </source>
</evidence>
<keyword evidence="5" id="KW-0378">Hydrolase</keyword>
<comment type="function">
    <text evidence="7">Structure-specific nuclease with 5'-flap endonuclease and 5'-3' exonuclease activities involved in DNA replication and repair. During DNA replication, cleaves the 5'-overhanging flap structure that is generated by displacement synthesis when DNA polymerase encounters the 5'-end of a downstream Okazaki fragment. Binds the unpaired 3'-DNA end and kinks the DNA to facilitate 5' cleavage specificity. Cleaves one nucleotide into the double-stranded DNA from the junction in flap DNA, leaving a nick for ligation. Also involved in the base excision repair (BER) pathway. Acts as a genome stabilization factor that prevents flaps from equilibrating into structures that lead to duplications and deletions. Also possesses 5'-3' exonuclease activity on nicked or gapped double-stranded DNA.</text>
</comment>
<evidence type="ECO:0000313" key="11">
    <source>
        <dbReference type="Proteomes" id="UP001597185"/>
    </source>
</evidence>
<dbReference type="RefSeq" id="WP_256397131.1">
    <property type="nucleotide sequence ID" value="NZ_JANHDL010000004.1"/>
</dbReference>
<keyword evidence="3" id="KW-0479">Metal-binding</keyword>
<keyword evidence="11" id="KW-1185">Reference proteome</keyword>
<evidence type="ECO:0000256" key="2">
    <source>
        <dbReference type="ARBA" id="ARBA00022722"/>
    </source>
</evidence>
<name>A0ABD6BZ20_9EURY</name>
<dbReference type="Pfam" id="PF00752">
    <property type="entry name" value="XPG_N"/>
    <property type="match status" value="1"/>
</dbReference>
<dbReference type="PRINTS" id="PR00853">
    <property type="entry name" value="XPGRADSUPER"/>
</dbReference>
<dbReference type="InterPro" id="IPR006085">
    <property type="entry name" value="XPG_DNA_repair_N"/>
</dbReference>
<dbReference type="InterPro" id="IPR006084">
    <property type="entry name" value="XPG/Rad2"/>
</dbReference>
<dbReference type="GO" id="GO:0016787">
    <property type="term" value="F:hydrolase activity"/>
    <property type="evidence" value="ECO:0007669"/>
    <property type="project" value="UniProtKB-KW"/>
</dbReference>
<dbReference type="Gene3D" id="3.40.50.1010">
    <property type="entry name" value="5'-nuclease"/>
    <property type="match status" value="1"/>
</dbReference>
<dbReference type="PANTHER" id="PTHR11081:SF9">
    <property type="entry name" value="FLAP ENDONUCLEASE 1"/>
    <property type="match status" value="1"/>
</dbReference>
<accession>A0ABD6BZ20</accession>
<evidence type="ECO:0000313" key="10">
    <source>
        <dbReference type="EMBL" id="MFD1570402.1"/>
    </source>
</evidence>
<proteinExistence type="predicted"/>
<comment type="cofactor">
    <cofactor evidence="1">
        <name>Mg(2+)</name>
        <dbReference type="ChEBI" id="CHEBI:18420"/>
    </cofactor>
</comment>
<evidence type="ECO:0000259" key="8">
    <source>
        <dbReference type="SMART" id="SM00484"/>
    </source>
</evidence>
<dbReference type="PANTHER" id="PTHR11081">
    <property type="entry name" value="FLAP ENDONUCLEASE FAMILY MEMBER"/>
    <property type="match status" value="1"/>
</dbReference>
<gene>
    <name evidence="10" type="ORF">ACFR9T_07325</name>
</gene>
<organism evidence="10 11">
    <name type="scientific">Halorubrum laminariae</name>
    <dbReference type="NCBI Taxonomy" id="1433523"/>
    <lineage>
        <taxon>Archaea</taxon>
        <taxon>Methanobacteriati</taxon>
        <taxon>Methanobacteriota</taxon>
        <taxon>Stenosarchaea group</taxon>
        <taxon>Halobacteria</taxon>
        <taxon>Halobacteriales</taxon>
        <taxon>Haloferacaceae</taxon>
        <taxon>Halorubrum</taxon>
    </lineage>
</organism>
<dbReference type="SUPFAM" id="SSF88723">
    <property type="entry name" value="PIN domain-like"/>
    <property type="match status" value="1"/>
</dbReference>
<dbReference type="GO" id="GO:0004519">
    <property type="term" value="F:endonuclease activity"/>
    <property type="evidence" value="ECO:0007669"/>
    <property type="project" value="UniProtKB-KW"/>
</dbReference>